<proteinExistence type="predicted"/>
<dbReference type="Gene3D" id="3.40.50.300">
    <property type="entry name" value="P-loop containing nucleotide triphosphate hydrolases"/>
    <property type="match status" value="1"/>
</dbReference>
<dbReference type="Proteomes" id="UP000680815">
    <property type="component" value="Unassembled WGS sequence"/>
</dbReference>
<dbReference type="EMBL" id="JAGIYZ010000001">
    <property type="protein sequence ID" value="MBP0462385.1"/>
    <property type="molecule type" value="Genomic_DNA"/>
</dbReference>
<dbReference type="SUPFAM" id="SSF52540">
    <property type="entry name" value="P-loop containing nucleoside triphosphate hydrolases"/>
    <property type="match status" value="1"/>
</dbReference>
<organism evidence="2 3">
    <name type="scientific">Roseomonas nitratireducens</name>
    <dbReference type="NCBI Taxonomy" id="2820810"/>
    <lineage>
        <taxon>Bacteria</taxon>
        <taxon>Pseudomonadati</taxon>
        <taxon>Pseudomonadota</taxon>
        <taxon>Alphaproteobacteria</taxon>
        <taxon>Acetobacterales</taxon>
        <taxon>Roseomonadaceae</taxon>
        <taxon>Roseomonas</taxon>
    </lineage>
</organism>
<accession>A0ABS4AM06</accession>
<sequence length="387" mass="42097">MPITRDDVLAAYRTLLGRDPESEDVVAARLGHDTVAALRAEVMASAEYQRRRMAQAPARPPRANLVTDEEVAAVYGALLGRAPEDPLLGARFRAAEMTAVDLMLFVMRSPEFQRTAGPRFSVAPPGPSPEATEPAGHPPIRHPFAMEPRLLPLYFFLHIPKTGGTSLNRAFDRMFRSLVLYTNPRELERLVGEDPGFFHRWLLVTGHILVGNPAALASPRPTVFLAVFRDPVSRAVSLYDYARATPNHPLHRTLSSMTLATALRDCVPFRHVTTNAQLRFVFGGTTMAEVRDALRARSYVLGRVDALEDFLDAVAAYSGLPRPPFVPRLNTGEDQPPAEPAAGQPDIAEARAALAAANATEAAFVAEWLDRPLATVGVAASGTARAT</sequence>
<name>A0ABS4AM06_9PROT</name>
<keyword evidence="3" id="KW-1185">Reference proteome</keyword>
<feature type="region of interest" description="Disordered" evidence="1">
    <location>
        <begin position="116"/>
        <end position="138"/>
    </location>
</feature>
<evidence type="ECO:0000313" key="2">
    <source>
        <dbReference type="EMBL" id="MBP0462385.1"/>
    </source>
</evidence>
<protein>
    <submittedName>
        <fullName evidence="2">Sulfotransferase family 2 domain-containing protein</fullName>
    </submittedName>
</protein>
<dbReference type="RefSeq" id="WP_209349760.1">
    <property type="nucleotide sequence ID" value="NZ_JAGIYZ010000001.1"/>
</dbReference>
<dbReference type="InterPro" id="IPR027417">
    <property type="entry name" value="P-loop_NTPase"/>
</dbReference>
<gene>
    <name evidence="2" type="ORF">J5Y09_00545</name>
</gene>
<comment type="caution">
    <text evidence="2">The sequence shown here is derived from an EMBL/GenBank/DDBJ whole genome shotgun (WGS) entry which is preliminary data.</text>
</comment>
<reference evidence="2 3" key="1">
    <citation type="submission" date="2021-03" db="EMBL/GenBank/DDBJ databases">
        <authorList>
            <person name="So Y."/>
        </authorList>
    </citation>
    <scope>NUCLEOTIDE SEQUENCE [LARGE SCALE GENOMIC DNA]</scope>
    <source>
        <strain evidence="2 3">PWR1</strain>
    </source>
</reference>
<evidence type="ECO:0000256" key="1">
    <source>
        <dbReference type="SAM" id="MobiDB-lite"/>
    </source>
</evidence>
<evidence type="ECO:0000313" key="3">
    <source>
        <dbReference type="Proteomes" id="UP000680815"/>
    </source>
</evidence>